<evidence type="ECO:0000313" key="1">
    <source>
        <dbReference type="EMBL" id="EJR59160.1"/>
    </source>
</evidence>
<proteinExistence type="predicted"/>
<comment type="caution">
    <text evidence="1">The sequence shown here is derived from an EMBL/GenBank/DDBJ whole genome shotgun (WGS) entry which is preliminary data.</text>
</comment>
<protein>
    <submittedName>
        <fullName evidence="1">Uncharacterized protein</fullName>
    </submittedName>
</protein>
<dbReference type="Proteomes" id="UP000006967">
    <property type="component" value="Unassembled WGS sequence"/>
</dbReference>
<dbReference type="AlphaFoldDB" id="A0A9W5KQG9"/>
<reference evidence="1 2" key="1">
    <citation type="submission" date="2012-04" db="EMBL/GenBank/DDBJ databases">
        <title>The Genome Sequence of Bacillus cereus VD154.</title>
        <authorList>
            <consortium name="The Broad Institute Genome Sequencing Platform"/>
            <consortium name="The Broad Institute Genome Sequencing Center for Infectious Disease"/>
            <person name="Feldgarden M."/>
            <person name="Van der Auwera G.A."/>
            <person name="Mahillon J."/>
            <person name="Duprez V."/>
            <person name="Timmery S."/>
            <person name="Mattelet C."/>
            <person name="Dierick K."/>
            <person name="Sun M."/>
            <person name="Yu Z."/>
            <person name="Zhu L."/>
            <person name="Hu X."/>
            <person name="Shank E.B."/>
            <person name="Swiecicka I."/>
            <person name="Hansen B.M."/>
            <person name="Andrup L."/>
            <person name="Young S.K."/>
            <person name="Zeng Q."/>
            <person name="Gargeya S."/>
            <person name="Fitzgerald M."/>
            <person name="Haas B."/>
            <person name="Abouelleil A."/>
            <person name="Alvarado L."/>
            <person name="Arachchi H.M."/>
            <person name="Berlin A."/>
            <person name="Chapman S.B."/>
            <person name="Goldberg J."/>
            <person name="Griggs A."/>
            <person name="Gujja S."/>
            <person name="Hansen M."/>
            <person name="Howarth C."/>
            <person name="Imamovic A."/>
            <person name="Larimer J."/>
            <person name="McCowen C."/>
            <person name="Montmayeur A."/>
            <person name="Murphy C."/>
            <person name="Neiman D."/>
            <person name="Pearson M."/>
            <person name="Priest M."/>
            <person name="Roberts A."/>
            <person name="Saif S."/>
            <person name="Shea T."/>
            <person name="Sisk P."/>
            <person name="Sykes S."/>
            <person name="Wortman J."/>
            <person name="Nusbaum C."/>
            <person name="Birren B."/>
        </authorList>
    </citation>
    <scope>NUCLEOTIDE SEQUENCE [LARGE SCALE GENOMIC DNA]</scope>
    <source>
        <strain evidence="1 2">VD154</strain>
    </source>
</reference>
<dbReference type="EMBL" id="AHFG01000112">
    <property type="protein sequence ID" value="EJR59160.1"/>
    <property type="molecule type" value="Genomic_DNA"/>
</dbReference>
<accession>A0A9W5KQG9</accession>
<dbReference type="RefSeq" id="WP_000873760.1">
    <property type="nucleotide sequence ID" value="NZ_JH791893.1"/>
</dbReference>
<evidence type="ECO:0000313" key="2">
    <source>
        <dbReference type="Proteomes" id="UP000006967"/>
    </source>
</evidence>
<name>A0A9W5KQG9_BACCE</name>
<sequence>MKYHTKKYEYIKFPDSILKQVLNLITHTYKEGTLYLTLSENNNVKSYKDLDTFFNDYNQNNFITNIEYLVHGIQKIKITFNMYHTNISMLYCTALDSHIVFELFENYNINKI</sequence>
<gene>
    <name evidence="1" type="ORF">IK5_06325</name>
</gene>
<organism evidence="1 2">
    <name type="scientific">Bacillus cereus VD154</name>
    <dbReference type="NCBI Taxonomy" id="1053238"/>
    <lineage>
        <taxon>Bacteria</taxon>
        <taxon>Bacillati</taxon>
        <taxon>Bacillota</taxon>
        <taxon>Bacilli</taxon>
        <taxon>Bacillales</taxon>
        <taxon>Bacillaceae</taxon>
        <taxon>Bacillus</taxon>
        <taxon>Bacillus cereus group</taxon>
    </lineage>
</organism>